<dbReference type="Gene3D" id="3.40.50.300">
    <property type="entry name" value="P-loop containing nucleotide triphosphate hydrolases"/>
    <property type="match status" value="1"/>
</dbReference>
<dbReference type="CDD" id="cd00009">
    <property type="entry name" value="AAA"/>
    <property type="match status" value="1"/>
</dbReference>
<dbReference type="OrthoDB" id="3193269at2"/>
<comment type="caution">
    <text evidence="2">The sequence shown here is derived from an EMBL/GenBank/DDBJ whole genome shotgun (WGS) entry which is preliminary data.</text>
</comment>
<dbReference type="SUPFAM" id="SSF52540">
    <property type="entry name" value="P-loop containing nucleoside triphosphate hydrolases"/>
    <property type="match status" value="1"/>
</dbReference>
<evidence type="ECO:0000259" key="1">
    <source>
        <dbReference type="Pfam" id="PF09848"/>
    </source>
</evidence>
<evidence type="ECO:0000313" key="2">
    <source>
        <dbReference type="EMBL" id="KAB8182359.1"/>
    </source>
</evidence>
<reference evidence="2 3" key="1">
    <citation type="submission" date="2019-10" db="EMBL/GenBank/DDBJ databases">
        <title>Nonomuraea sp. nov., isolated from Phyllanthus amarus.</title>
        <authorList>
            <person name="Klykleung N."/>
            <person name="Tanasupawat S."/>
        </authorList>
    </citation>
    <scope>NUCLEOTIDE SEQUENCE [LARGE SCALE GENOMIC DNA]</scope>
    <source>
        <strain evidence="2 3">PA1-10</strain>
    </source>
</reference>
<protein>
    <submittedName>
        <fullName evidence="2">DUF2075 domain-containing protein</fullName>
    </submittedName>
</protein>
<organism evidence="2 3">
    <name type="scientific">Nonomuraea phyllanthi</name>
    <dbReference type="NCBI Taxonomy" id="2219224"/>
    <lineage>
        <taxon>Bacteria</taxon>
        <taxon>Bacillati</taxon>
        <taxon>Actinomycetota</taxon>
        <taxon>Actinomycetes</taxon>
        <taxon>Streptosporangiales</taxon>
        <taxon>Streptosporangiaceae</taxon>
        <taxon>Nonomuraea</taxon>
    </lineage>
</organism>
<dbReference type="InterPro" id="IPR027417">
    <property type="entry name" value="P-loop_NTPase"/>
</dbReference>
<keyword evidence="3" id="KW-1185">Reference proteome</keyword>
<evidence type="ECO:0000313" key="3">
    <source>
        <dbReference type="Proteomes" id="UP000312512"/>
    </source>
</evidence>
<dbReference type="Proteomes" id="UP000312512">
    <property type="component" value="Unassembled WGS sequence"/>
</dbReference>
<gene>
    <name evidence="2" type="ORF">FH608_050220</name>
</gene>
<dbReference type="Pfam" id="PF09848">
    <property type="entry name" value="SLFN-g3_helicase"/>
    <property type="match status" value="1"/>
</dbReference>
<accession>A0A5C4UUA1</accession>
<dbReference type="InterPro" id="IPR018647">
    <property type="entry name" value="SLFN_3-like_DNA/RNA_helicase"/>
</dbReference>
<name>A0A5C4UUA1_9ACTN</name>
<dbReference type="AlphaFoldDB" id="A0A5C4UUA1"/>
<proteinExistence type="predicted"/>
<feature type="domain" description="Schlafen group 3-like DNA/RNA helicase" evidence="1">
    <location>
        <begin position="108"/>
        <end position="198"/>
    </location>
</feature>
<dbReference type="EMBL" id="VDLX02000041">
    <property type="protein sequence ID" value="KAB8182359.1"/>
    <property type="molecule type" value="Genomic_DNA"/>
</dbReference>
<sequence length="243" mass="27305">MLVEYKLPLTSERVDGLSDQVLDERSRLFTKQRRGEFLRYSGERLTEKPGADAADRLLHSAVTPSKQLMTCTSKEIRDREQFTVLDEQQVVYEMVMRTVDRARSADSKQVVIVTGGPGSGKSVIALSLLGEVFRQGHSALHATGSQSFTQTMRRYPRPRQHPDQEPLWYFSSFTDAEPNGLDVLICDEAHRIRETSTNCFTPRPNGPLAPSSTNCCPRRASPVCKHTSWCRGGDMRGMIKQAT</sequence>